<dbReference type="Proteomes" id="UP000095594">
    <property type="component" value="Unassembled WGS sequence"/>
</dbReference>
<reference evidence="3 4" key="1">
    <citation type="submission" date="2015-09" db="EMBL/GenBank/DDBJ databases">
        <authorList>
            <consortium name="Pathogen Informatics"/>
        </authorList>
    </citation>
    <scope>NUCLEOTIDE SEQUENCE [LARGE SCALE GENOMIC DNA]</scope>
    <source>
        <strain evidence="3 4">2789STDY5834856</strain>
    </source>
</reference>
<dbReference type="GO" id="GO:0030288">
    <property type="term" value="C:outer membrane-bounded periplasmic space"/>
    <property type="evidence" value="ECO:0007669"/>
    <property type="project" value="TreeGrafter"/>
</dbReference>
<evidence type="ECO:0000259" key="2">
    <source>
        <dbReference type="SMART" id="SM00646"/>
    </source>
</evidence>
<dbReference type="GO" id="GO:0008745">
    <property type="term" value="F:N-acetylmuramoyl-L-alanine amidase activity"/>
    <property type="evidence" value="ECO:0007669"/>
    <property type="project" value="UniProtKB-EC"/>
</dbReference>
<dbReference type="InterPro" id="IPR050695">
    <property type="entry name" value="N-acetylmuramoyl_amidase_3"/>
</dbReference>
<proteinExistence type="predicted"/>
<evidence type="ECO:0000313" key="3">
    <source>
        <dbReference type="EMBL" id="CUN99467.1"/>
    </source>
</evidence>
<gene>
    <name evidence="3" type="primary">lytC_1</name>
    <name evidence="3" type="ORF">ERS852471_00778</name>
</gene>
<dbReference type="AlphaFoldDB" id="A0A174BFE9"/>
<dbReference type="SMART" id="SM00646">
    <property type="entry name" value="Ami_3"/>
    <property type="match status" value="1"/>
</dbReference>
<protein>
    <submittedName>
        <fullName evidence="3">N-acetylmuramoyl-L-alanine amidase</fullName>
        <ecNumber evidence="3">3.5.1.28</ecNumber>
    </submittedName>
</protein>
<dbReference type="SUPFAM" id="SSF53187">
    <property type="entry name" value="Zn-dependent exopeptidases"/>
    <property type="match status" value="1"/>
</dbReference>
<dbReference type="RefSeq" id="WP_055264113.1">
    <property type="nucleotide sequence ID" value="NZ_CABIXQ010000004.1"/>
</dbReference>
<dbReference type="PANTHER" id="PTHR30404">
    <property type="entry name" value="N-ACETYLMURAMOYL-L-ALANINE AMIDASE"/>
    <property type="match status" value="1"/>
</dbReference>
<accession>A0A174BFE9</accession>
<dbReference type="Gene3D" id="3.40.630.40">
    <property type="entry name" value="Zn-dependent exopeptidases"/>
    <property type="match status" value="1"/>
</dbReference>
<feature type="domain" description="MurNAc-LAA" evidence="2">
    <location>
        <begin position="132"/>
        <end position="248"/>
    </location>
</feature>
<dbReference type="EMBL" id="CYZX01000004">
    <property type="protein sequence ID" value="CUN99467.1"/>
    <property type="molecule type" value="Genomic_DNA"/>
</dbReference>
<dbReference type="InterPro" id="IPR002508">
    <property type="entry name" value="MurNAc-LAA_cat"/>
</dbReference>
<evidence type="ECO:0000313" key="4">
    <source>
        <dbReference type="Proteomes" id="UP000095594"/>
    </source>
</evidence>
<dbReference type="Pfam" id="PF01520">
    <property type="entry name" value="Amidase_3"/>
    <property type="match status" value="1"/>
</dbReference>
<dbReference type="GO" id="GO:0009253">
    <property type="term" value="P:peptidoglycan catabolic process"/>
    <property type="evidence" value="ECO:0007669"/>
    <property type="project" value="InterPro"/>
</dbReference>
<sequence length="256" mass="28979">MEPSNFNLGYRRKMLQKRKKRRQIITSTILLSFILIPLILSIKSESNFITTIQKVDNTDNRNFVICIDAGHGDWDAGTLGISGCQEKDIVLNIALKLGDLLSVEEDIKVIYTRTSDSLPWLESANDSLKERIKISNLANADLFISLHCNSNYNDTNAKGVETWYNPSFKTNETFASYLQNKLVNLNYTTDRGLKFYEDKDDALAVLEKTTATSALVELGFISNFQDEYYLKSKPGQLACAEALYNGIIEYKRSLSN</sequence>
<dbReference type="OrthoDB" id="9772024at2"/>
<organism evidence="3 4">
    <name type="scientific">Clostridium disporicum</name>
    <dbReference type="NCBI Taxonomy" id="84024"/>
    <lineage>
        <taxon>Bacteria</taxon>
        <taxon>Bacillati</taxon>
        <taxon>Bacillota</taxon>
        <taxon>Clostridia</taxon>
        <taxon>Eubacteriales</taxon>
        <taxon>Clostridiaceae</taxon>
        <taxon>Clostridium</taxon>
    </lineage>
</organism>
<dbReference type="PANTHER" id="PTHR30404:SF0">
    <property type="entry name" value="N-ACETYLMURAMOYL-L-ALANINE AMIDASE AMIC"/>
    <property type="match status" value="1"/>
</dbReference>
<evidence type="ECO:0000256" key="1">
    <source>
        <dbReference type="ARBA" id="ARBA00022801"/>
    </source>
</evidence>
<keyword evidence="1 3" id="KW-0378">Hydrolase</keyword>
<dbReference type="CDD" id="cd02696">
    <property type="entry name" value="MurNAc-LAA"/>
    <property type="match status" value="1"/>
</dbReference>
<dbReference type="EC" id="3.5.1.28" evidence="3"/>
<name>A0A174BFE9_9CLOT</name>